<dbReference type="OrthoDB" id="5919501at2759"/>
<feature type="non-terminal residue" evidence="1">
    <location>
        <position position="1"/>
    </location>
</feature>
<protein>
    <submittedName>
        <fullName evidence="1">Uncharacterized protein</fullName>
    </submittedName>
</protein>
<evidence type="ECO:0000313" key="2">
    <source>
        <dbReference type="Proteomes" id="UP000054630"/>
    </source>
</evidence>
<feature type="non-terminal residue" evidence="1">
    <location>
        <position position="167"/>
    </location>
</feature>
<evidence type="ECO:0000313" key="1">
    <source>
        <dbReference type="EMBL" id="KRX23201.1"/>
    </source>
</evidence>
<accession>A0A0V0S8W7</accession>
<comment type="caution">
    <text evidence="1">The sequence shown here is derived from an EMBL/GenBank/DDBJ whole genome shotgun (WGS) entry which is preliminary data.</text>
</comment>
<reference evidence="1 2" key="1">
    <citation type="submission" date="2015-01" db="EMBL/GenBank/DDBJ databases">
        <title>Evolution of Trichinella species and genotypes.</title>
        <authorList>
            <person name="Korhonen P.K."/>
            <person name="Edoardo P."/>
            <person name="Giuseppe L.R."/>
            <person name="Gasser R.B."/>
        </authorList>
    </citation>
    <scope>NUCLEOTIDE SEQUENCE [LARGE SCALE GENOMIC DNA]</scope>
    <source>
        <strain evidence="1">ISS37</strain>
    </source>
</reference>
<dbReference type="EMBL" id="JYDL01000026">
    <property type="protein sequence ID" value="KRX23201.1"/>
    <property type="molecule type" value="Genomic_DNA"/>
</dbReference>
<gene>
    <name evidence="1" type="ORF">T07_5404</name>
</gene>
<dbReference type="Proteomes" id="UP000054630">
    <property type="component" value="Unassembled WGS sequence"/>
</dbReference>
<proteinExistence type="predicted"/>
<name>A0A0V0S8W7_9BILA</name>
<dbReference type="AlphaFoldDB" id="A0A0V0S8W7"/>
<organism evidence="1 2">
    <name type="scientific">Trichinella nelsoni</name>
    <dbReference type="NCBI Taxonomy" id="6336"/>
    <lineage>
        <taxon>Eukaryota</taxon>
        <taxon>Metazoa</taxon>
        <taxon>Ecdysozoa</taxon>
        <taxon>Nematoda</taxon>
        <taxon>Enoplea</taxon>
        <taxon>Dorylaimia</taxon>
        <taxon>Trichinellida</taxon>
        <taxon>Trichinellidae</taxon>
        <taxon>Trichinella</taxon>
    </lineage>
</organism>
<keyword evidence="2" id="KW-1185">Reference proteome</keyword>
<sequence>LTMKNMQNFAMSDLIYQFFLYKLNSLNSILEVYKERTNPALQLLRSHHANREQKHYLLLLFRQAQEVERNIFIEKQLVINILTDLNPNFHDIYAMSNLVYYFFMDKLSNLDSMVEDYKEKTNFILSMLHCHSALTENQRQLIILLLNQIREVEVRLIQERELILHYI</sequence>